<dbReference type="GO" id="GO:0016787">
    <property type="term" value="F:hydrolase activity"/>
    <property type="evidence" value="ECO:0007669"/>
    <property type="project" value="UniProtKB-KW"/>
</dbReference>
<feature type="non-terminal residue" evidence="1">
    <location>
        <position position="1"/>
    </location>
</feature>
<dbReference type="EMBL" id="SNRY01002837">
    <property type="protein sequence ID" value="KAA6323296.1"/>
    <property type="molecule type" value="Genomic_DNA"/>
</dbReference>
<dbReference type="SUPFAM" id="SSF52540">
    <property type="entry name" value="P-loop containing nucleoside triphosphate hydrolases"/>
    <property type="match status" value="1"/>
</dbReference>
<protein>
    <submittedName>
        <fullName evidence="1">Putative ABC transporter ATP-binding protein</fullName>
        <ecNumber evidence="1">3.6.3.-</ecNumber>
    </submittedName>
</protein>
<dbReference type="GO" id="GO:0005524">
    <property type="term" value="F:ATP binding"/>
    <property type="evidence" value="ECO:0007669"/>
    <property type="project" value="UniProtKB-KW"/>
</dbReference>
<evidence type="ECO:0000313" key="1">
    <source>
        <dbReference type="EMBL" id="KAA6323296.1"/>
    </source>
</evidence>
<reference evidence="1" key="1">
    <citation type="submission" date="2019-03" db="EMBL/GenBank/DDBJ databases">
        <title>Single cell metagenomics reveals metabolic interactions within the superorganism composed of flagellate Streblomastix strix and complex community of Bacteroidetes bacteria on its surface.</title>
        <authorList>
            <person name="Treitli S.C."/>
            <person name="Kolisko M."/>
            <person name="Husnik F."/>
            <person name="Keeling P."/>
            <person name="Hampl V."/>
        </authorList>
    </citation>
    <scope>NUCLEOTIDE SEQUENCE</scope>
    <source>
        <strain evidence="1">STM</strain>
    </source>
</reference>
<dbReference type="EC" id="3.6.3.-" evidence="1"/>
<keyword evidence="1" id="KW-0547">Nucleotide-binding</keyword>
<sequence>YEIMCLFQELHDKGKSIVFVTHEPDIATFTERTILLNDGIIAKDGRVETQSARQMLESMANSNLQIEDQQN</sequence>
<dbReference type="InterPro" id="IPR027417">
    <property type="entry name" value="P-loop_NTPase"/>
</dbReference>
<proteinExistence type="predicted"/>
<gene>
    <name evidence="1" type="ORF">EZS27_027249</name>
</gene>
<dbReference type="Gene3D" id="3.40.50.300">
    <property type="entry name" value="P-loop containing nucleotide triphosphate hydrolases"/>
    <property type="match status" value="1"/>
</dbReference>
<dbReference type="AlphaFoldDB" id="A0A5J4QMZ3"/>
<name>A0A5J4QMZ3_9ZZZZ</name>
<comment type="caution">
    <text evidence="1">The sequence shown here is derived from an EMBL/GenBank/DDBJ whole genome shotgun (WGS) entry which is preliminary data.</text>
</comment>
<keyword evidence="1" id="KW-0067">ATP-binding</keyword>
<organism evidence="1">
    <name type="scientific">termite gut metagenome</name>
    <dbReference type="NCBI Taxonomy" id="433724"/>
    <lineage>
        <taxon>unclassified sequences</taxon>
        <taxon>metagenomes</taxon>
        <taxon>organismal metagenomes</taxon>
    </lineage>
</organism>
<keyword evidence="1" id="KW-0378">Hydrolase</keyword>
<accession>A0A5J4QMZ3</accession>